<evidence type="ECO:0000259" key="7">
    <source>
        <dbReference type="PROSITE" id="PS50850"/>
    </source>
</evidence>
<feature type="transmembrane region" description="Helical" evidence="6">
    <location>
        <begin position="279"/>
        <end position="300"/>
    </location>
</feature>
<sequence length="368" mass="40840">MLPAIKKEFGGTNFQISILISAFSIPAFFCNFFYGPVIDKHGRKRFIILGAIGTAFTFLCAVFSINLYMLIGMRLLSGLFIPMIGASIFPCIIDNFPPEERVKYIGWVQAMASFAQIVALPMGIVTGELISWFYPFIFISFLALITLVGTVCYIPCNLSNIETRTITLSGMLHKYVVLCNHAEVRNKLFSYAFISIYIYSIFGMYPFWLTLHHSQQPENLAFFFAVTAISGLLGSVSAHMLKINEENHGNIKLGILFIFNSITLISLPLFPFSIIIQCIIFSVFSFIRAVLSPIIFASIFKGVSSTDRSTLNGIMNACFQLCSAVGGAISTYSFSYSPDFFLNATVAILFSAIGILFLRFSRAAKTSP</sequence>
<keyword evidence="4 6" id="KW-1133">Transmembrane helix</keyword>
<feature type="transmembrane region" description="Helical" evidence="6">
    <location>
        <begin position="340"/>
        <end position="358"/>
    </location>
</feature>
<accession>A0A4R3VN92</accession>
<evidence type="ECO:0000256" key="6">
    <source>
        <dbReference type="SAM" id="Phobius"/>
    </source>
</evidence>
<feature type="transmembrane region" description="Helical" evidence="6">
    <location>
        <begin position="12"/>
        <end position="34"/>
    </location>
</feature>
<keyword evidence="9" id="KW-1185">Reference proteome</keyword>
<dbReference type="Proteomes" id="UP000295433">
    <property type="component" value="Unassembled WGS sequence"/>
</dbReference>
<evidence type="ECO:0000313" key="8">
    <source>
        <dbReference type="EMBL" id="TCV06337.1"/>
    </source>
</evidence>
<feature type="transmembrane region" description="Helical" evidence="6">
    <location>
        <begin position="312"/>
        <end position="334"/>
    </location>
</feature>
<organism evidence="8 9">
    <name type="scientific">Samsonia erythrinae</name>
    <dbReference type="NCBI Taxonomy" id="160434"/>
    <lineage>
        <taxon>Bacteria</taxon>
        <taxon>Pseudomonadati</taxon>
        <taxon>Pseudomonadota</taxon>
        <taxon>Gammaproteobacteria</taxon>
        <taxon>Enterobacterales</taxon>
        <taxon>Pectobacteriaceae</taxon>
        <taxon>Samsonia</taxon>
    </lineage>
</organism>
<feature type="transmembrane region" description="Helical" evidence="6">
    <location>
        <begin position="46"/>
        <end position="69"/>
    </location>
</feature>
<evidence type="ECO:0000256" key="4">
    <source>
        <dbReference type="ARBA" id="ARBA00022989"/>
    </source>
</evidence>
<feature type="transmembrane region" description="Helical" evidence="6">
    <location>
        <begin position="132"/>
        <end position="154"/>
    </location>
</feature>
<feature type="transmembrane region" description="Helical" evidence="6">
    <location>
        <begin position="75"/>
        <end position="93"/>
    </location>
</feature>
<keyword evidence="3 6" id="KW-0812">Transmembrane</keyword>
<keyword evidence="2" id="KW-1003">Cell membrane</keyword>
<dbReference type="GO" id="GO:0005886">
    <property type="term" value="C:plasma membrane"/>
    <property type="evidence" value="ECO:0007669"/>
    <property type="project" value="UniProtKB-SubCell"/>
</dbReference>
<dbReference type="GO" id="GO:0022857">
    <property type="term" value="F:transmembrane transporter activity"/>
    <property type="evidence" value="ECO:0007669"/>
    <property type="project" value="InterPro"/>
</dbReference>
<gene>
    <name evidence="8" type="ORF">EDC54_104246</name>
</gene>
<dbReference type="InterPro" id="IPR050189">
    <property type="entry name" value="MFS_Efflux_Transporters"/>
</dbReference>
<dbReference type="PANTHER" id="PTHR43124:SF3">
    <property type="entry name" value="CHLORAMPHENICOL EFFLUX PUMP RV0191"/>
    <property type="match status" value="1"/>
</dbReference>
<dbReference type="Gene3D" id="1.20.1250.20">
    <property type="entry name" value="MFS general substrate transporter like domains"/>
    <property type="match status" value="1"/>
</dbReference>
<dbReference type="PANTHER" id="PTHR43124">
    <property type="entry name" value="PURINE EFFLUX PUMP PBUE"/>
    <property type="match status" value="1"/>
</dbReference>
<dbReference type="InterPro" id="IPR020846">
    <property type="entry name" value="MFS_dom"/>
</dbReference>
<comment type="caution">
    <text evidence="8">The sequence shown here is derived from an EMBL/GenBank/DDBJ whole genome shotgun (WGS) entry which is preliminary data.</text>
</comment>
<evidence type="ECO:0000256" key="2">
    <source>
        <dbReference type="ARBA" id="ARBA00022475"/>
    </source>
</evidence>
<name>A0A4R3VN92_9GAMM</name>
<dbReference type="InterPro" id="IPR011701">
    <property type="entry name" value="MFS"/>
</dbReference>
<protein>
    <submittedName>
        <fullName evidence="8">Putative MFS family arabinose efflux permease</fullName>
    </submittedName>
</protein>
<feature type="transmembrane region" description="Helical" evidence="6">
    <location>
        <begin position="220"/>
        <end position="241"/>
    </location>
</feature>
<feature type="transmembrane region" description="Helical" evidence="6">
    <location>
        <begin position="188"/>
        <end position="208"/>
    </location>
</feature>
<dbReference type="EMBL" id="SMBY01000004">
    <property type="protein sequence ID" value="TCV06337.1"/>
    <property type="molecule type" value="Genomic_DNA"/>
</dbReference>
<evidence type="ECO:0000256" key="1">
    <source>
        <dbReference type="ARBA" id="ARBA00004651"/>
    </source>
</evidence>
<dbReference type="AlphaFoldDB" id="A0A4R3VN92"/>
<dbReference type="Pfam" id="PF07690">
    <property type="entry name" value="MFS_1"/>
    <property type="match status" value="1"/>
</dbReference>
<feature type="transmembrane region" description="Helical" evidence="6">
    <location>
        <begin position="105"/>
        <end position="126"/>
    </location>
</feature>
<comment type="subcellular location">
    <subcellularLocation>
        <location evidence="1">Cell membrane</location>
        <topology evidence="1">Multi-pass membrane protein</topology>
    </subcellularLocation>
</comment>
<proteinExistence type="predicted"/>
<reference evidence="8 9" key="1">
    <citation type="submission" date="2019-03" db="EMBL/GenBank/DDBJ databases">
        <title>Genomic Encyclopedia of Type Strains, Phase IV (KMG-IV): sequencing the most valuable type-strain genomes for metagenomic binning, comparative biology and taxonomic classification.</title>
        <authorList>
            <person name="Goeker M."/>
        </authorList>
    </citation>
    <scope>NUCLEOTIDE SEQUENCE [LARGE SCALE GENOMIC DNA]</scope>
    <source>
        <strain evidence="8 9">DSM 16730</strain>
    </source>
</reference>
<evidence type="ECO:0000256" key="3">
    <source>
        <dbReference type="ARBA" id="ARBA00022692"/>
    </source>
</evidence>
<dbReference type="PROSITE" id="PS50850">
    <property type="entry name" value="MFS"/>
    <property type="match status" value="1"/>
</dbReference>
<feature type="transmembrane region" description="Helical" evidence="6">
    <location>
        <begin position="253"/>
        <end position="273"/>
    </location>
</feature>
<evidence type="ECO:0000256" key="5">
    <source>
        <dbReference type="ARBA" id="ARBA00023136"/>
    </source>
</evidence>
<dbReference type="SUPFAM" id="SSF103473">
    <property type="entry name" value="MFS general substrate transporter"/>
    <property type="match status" value="1"/>
</dbReference>
<keyword evidence="5 6" id="KW-0472">Membrane</keyword>
<dbReference type="InterPro" id="IPR036259">
    <property type="entry name" value="MFS_trans_sf"/>
</dbReference>
<feature type="domain" description="Major facilitator superfamily (MFS) profile" evidence="7">
    <location>
        <begin position="1"/>
        <end position="362"/>
    </location>
</feature>
<evidence type="ECO:0000313" key="9">
    <source>
        <dbReference type="Proteomes" id="UP000295433"/>
    </source>
</evidence>